<proteinExistence type="predicted"/>
<dbReference type="EMBL" id="JAHWYN010000020">
    <property type="protein sequence ID" value="MBW4362278.1"/>
    <property type="molecule type" value="Genomic_DNA"/>
</dbReference>
<comment type="caution">
    <text evidence="2">The sequence shown here is derived from an EMBL/GenBank/DDBJ whole genome shotgun (WGS) entry which is preliminary data.</text>
</comment>
<feature type="region of interest" description="Disordered" evidence="1">
    <location>
        <begin position="20"/>
        <end position="67"/>
    </location>
</feature>
<keyword evidence="3" id="KW-1185">Reference proteome</keyword>
<sequence>MKEILKIHFVEKRNEKDFGDDKAVGDLDIPGSELDKNQKRFGSEDVENDYYSLGGDDHNDLEEDIQE</sequence>
<organism evidence="2 3">
    <name type="scientific">Flavobacterium taihuense</name>
    <dbReference type="NCBI Taxonomy" id="2857508"/>
    <lineage>
        <taxon>Bacteria</taxon>
        <taxon>Pseudomonadati</taxon>
        <taxon>Bacteroidota</taxon>
        <taxon>Flavobacteriia</taxon>
        <taxon>Flavobacteriales</taxon>
        <taxon>Flavobacteriaceae</taxon>
        <taxon>Flavobacterium</taxon>
    </lineage>
</organism>
<feature type="compositionally biased region" description="Basic and acidic residues" evidence="1">
    <location>
        <begin position="33"/>
        <end position="43"/>
    </location>
</feature>
<evidence type="ECO:0000313" key="2">
    <source>
        <dbReference type="EMBL" id="MBW4362278.1"/>
    </source>
</evidence>
<dbReference type="Proteomes" id="UP000812031">
    <property type="component" value="Unassembled WGS sequence"/>
</dbReference>
<reference evidence="2 3" key="1">
    <citation type="submission" date="2021-07" db="EMBL/GenBank/DDBJ databases">
        <title>Flavobacterium sp. nov. isolated from sediment on the Taihu Lake.</title>
        <authorList>
            <person name="Qu J.-H."/>
        </authorList>
    </citation>
    <scope>NUCLEOTIDE SEQUENCE [LARGE SCALE GENOMIC DNA]</scope>
    <source>
        <strain evidence="2 3">NAS39</strain>
    </source>
</reference>
<name>A0ABS6Y007_9FLAO</name>
<gene>
    <name evidence="2" type="ORF">KZH69_17450</name>
</gene>
<accession>A0ABS6Y007</accession>
<evidence type="ECO:0000256" key="1">
    <source>
        <dbReference type="SAM" id="MobiDB-lite"/>
    </source>
</evidence>
<dbReference type="RefSeq" id="WP_219318767.1">
    <property type="nucleotide sequence ID" value="NZ_JAHWYN010000020.1"/>
</dbReference>
<protein>
    <submittedName>
        <fullName evidence="2">Uncharacterized protein</fullName>
    </submittedName>
</protein>
<evidence type="ECO:0000313" key="3">
    <source>
        <dbReference type="Proteomes" id="UP000812031"/>
    </source>
</evidence>